<keyword evidence="3" id="KW-1185">Reference proteome</keyword>
<dbReference type="InterPro" id="IPR053716">
    <property type="entry name" value="Flag_assembly_chemotaxis_eff"/>
</dbReference>
<keyword evidence="2" id="KW-0966">Cell projection</keyword>
<feature type="compositionally biased region" description="Low complexity" evidence="1">
    <location>
        <begin position="174"/>
        <end position="189"/>
    </location>
</feature>
<name>A0A1B1BJ51_9MICO</name>
<feature type="compositionally biased region" description="Low complexity" evidence="1">
    <location>
        <begin position="142"/>
        <end position="157"/>
    </location>
</feature>
<dbReference type="Proteomes" id="UP000092582">
    <property type="component" value="Chromosome 1"/>
</dbReference>
<reference evidence="2 3" key="1">
    <citation type="submission" date="2016-06" db="EMBL/GenBank/DDBJ databases">
        <title>Genome sequencing of Cryobacterium arcticum PAMC 27867.</title>
        <authorList>
            <person name="Lee J."/>
            <person name="Kim O.-S."/>
        </authorList>
    </citation>
    <scope>NUCLEOTIDE SEQUENCE [LARGE SCALE GENOMIC DNA]</scope>
    <source>
        <strain evidence="2 3">PAMC 27867</strain>
    </source>
</reference>
<dbReference type="Gene3D" id="1.10.287.1700">
    <property type="match status" value="1"/>
</dbReference>
<dbReference type="STRING" id="670052.PA27867_1516"/>
<keyword evidence="2" id="KW-0282">Flagellum</keyword>
<evidence type="ECO:0000313" key="3">
    <source>
        <dbReference type="Proteomes" id="UP000092582"/>
    </source>
</evidence>
<proteinExistence type="predicted"/>
<sequence>MSRPFSLAGLLRLRHLEQDQAAGDLADANARLRATATRIDETRAALEHLPLNPTGADTLYAIAAARASSRSMLAELAALDGVAQQAAAAARADFEAKKAASASLEKLEGRHGASAAAEDLHAQQTVIDEIASTGWHRRQGEQRAQAGTTATGITASGKPASGNTALGNTALGNTASGHTASGHAAGERT</sequence>
<dbReference type="AlphaFoldDB" id="A0A1B1BJ51"/>
<accession>A0A1B1BJ51</accession>
<gene>
    <name evidence="2" type="ORF">PA27867_1516</name>
</gene>
<protein>
    <submittedName>
        <fullName evidence="2">Flagellar export protein FliJ</fullName>
    </submittedName>
</protein>
<organism evidence="2 3">
    <name type="scientific">Cryobacterium arcticum</name>
    <dbReference type="NCBI Taxonomy" id="670052"/>
    <lineage>
        <taxon>Bacteria</taxon>
        <taxon>Bacillati</taxon>
        <taxon>Actinomycetota</taxon>
        <taxon>Actinomycetes</taxon>
        <taxon>Micrococcales</taxon>
        <taxon>Microbacteriaceae</taxon>
        <taxon>Cryobacterium</taxon>
    </lineage>
</organism>
<feature type="compositionally biased region" description="Polar residues" evidence="1">
    <location>
        <begin position="161"/>
        <end position="173"/>
    </location>
</feature>
<dbReference type="KEGG" id="cart:PA27867_1516"/>
<evidence type="ECO:0000256" key="1">
    <source>
        <dbReference type="SAM" id="MobiDB-lite"/>
    </source>
</evidence>
<dbReference type="RefSeq" id="WP_066594983.1">
    <property type="nucleotide sequence ID" value="NZ_CP016282.1"/>
</dbReference>
<keyword evidence="2" id="KW-0969">Cilium</keyword>
<dbReference type="EMBL" id="CP016282">
    <property type="protein sequence ID" value="ANP72473.1"/>
    <property type="molecule type" value="Genomic_DNA"/>
</dbReference>
<evidence type="ECO:0000313" key="2">
    <source>
        <dbReference type="EMBL" id="ANP72473.1"/>
    </source>
</evidence>
<feature type="region of interest" description="Disordered" evidence="1">
    <location>
        <begin position="136"/>
        <end position="189"/>
    </location>
</feature>